<feature type="domain" description="DUF7743" evidence="2">
    <location>
        <begin position="474"/>
        <end position="588"/>
    </location>
</feature>
<feature type="signal peptide" evidence="1">
    <location>
        <begin position="1"/>
        <end position="25"/>
    </location>
</feature>
<organism evidence="3 4">
    <name type="scientific">Pontibacillus salicampi</name>
    <dbReference type="NCBI Taxonomy" id="1449801"/>
    <lineage>
        <taxon>Bacteria</taxon>
        <taxon>Bacillati</taxon>
        <taxon>Bacillota</taxon>
        <taxon>Bacilli</taxon>
        <taxon>Bacillales</taxon>
        <taxon>Bacillaceae</taxon>
        <taxon>Pontibacillus</taxon>
    </lineage>
</organism>
<dbReference type="Pfam" id="PF04122">
    <property type="entry name" value="CW_binding_2"/>
    <property type="match status" value="3"/>
</dbReference>
<dbReference type="RefSeq" id="WP_377345399.1">
    <property type="nucleotide sequence ID" value="NZ_JBHLTP010000003.1"/>
</dbReference>
<name>A0ABV6LKE8_9BACI</name>
<evidence type="ECO:0000259" key="2">
    <source>
        <dbReference type="Pfam" id="PF24893"/>
    </source>
</evidence>
<dbReference type="Gene3D" id="3.40.50.12090">
    <property type="match status" value="2"/>
</dbReference>
<evidence type="ECO:0000313" key="4">
    <source>
        <dbReference type="Proteomes" id="UP001589836"/>
    </source>
</evidence>
<gene>
    <name evidence="3" type="ORF">ACFFGV_04630</name>
</gene>
<dbReference type="Proteomes" id="UP001589836">
    <property type="component" value="Unassembled WGS sequence"/>
</dbReference>
<dbReference type="EMBL" id="JBHLTP010000003">
    <property type="protein sequence ID" value="MFC0522875.1"/>
    <property type="molecule type" value="Genomic_DNA"/>
</dbReference>
<comment type="caution">
    <text evidence="3">The sequence shown here is derived from an EMBL/GenBank/DDBJ whole genome shotgun (WGS) entry which is preliminary data.</text>
</comment>
<reference evidence="3 4" key="1">
    <citation type="submission" date="2024-09" db="EMBL/GenBank/DDBJ databases">
        <authorList>
            <person name="Sun Q."/>
            <person name="Mori K."/>
        </authorList>
    </citation>
    <scope>NUCLEOTIDE SEQUENCE [LARGE SCALE GENOMIC DNA]</scope>
    <source>
        <strain evidence="3 4">NCAIM B.02529</strain>
    </source>
</reference>
<protein>
    <submittedName>
        <fullName evidence="3">Cell wall-binding repeat-containing protein</fullName>
    </submittedName>
</protein>
<dbReference type="Pfam" id="PF24893">
    <property type="entry name" value="DUF7743"/>
    <property type="match status" value="1"/>
</dbReference>
<dbReference type="InterPro" id="IPR007253">
    <property type="entry name" value="Cell_wall-bd_2"/>
</dbReference>
<sequence length="883" mass="98181">MLRHNILVFICLLFLSISNSGTVFGETEEKTKQEVICRETCHTFLYTNYNNSTLVDGKIQSDFLPFTTQLAESIGGEIYNHYKMNQENSSVSKEGLSIKEAMVPPETILSIKGKSGTKPLTYITGGNSKLRELVKKHLMIHGFQVREELGLQQQNADEVSITLTEAQGQAFFKEKVNANSFSSLSTTAKTKTYSTYSKAVQDALHEYHAQKNVWIWNSREVTENTRQTMEKLSMQQVNNVYLHFNPGISNNHYARFIQAANTEGIHVHALMGDPLWGLKTYSDDAIARVKKVLAYNDSVAKNAAFIGVHFDVEPYVLPNWDEDRQDVLKQWSYSASKYINFAKENGLIVGSALPFWTDQEAVTDYYNHFYEEMIDKQDYVTLMAYRNSALGPNSIIPLTRSEIEYANSPKIEVGLELMPNDLDYVSFHNRSTLQLEKEMAIVRSYYASSDLKGFKGITLHDYDAWEKKPSIPMNQDTTAPKLQKVEINKKKVKPGEDVTISIHSHDGESGVDYVQLTIENSMSDRSIVKKVTDNKGKFNAHITINDNTAAGTWTLSAIKLVDHAGNINAAGYDQENMIDYEVTNGTSFSRIAGGNRYETSQAFTHKIPDHTLDSIILTDGNNYPDALAGGVLNNTLNGVIMLINDKQAIIHSQLKEAQRLLKPSGEIKVLGGEGAVSDNIYKQFQSLHYPINRIAGKNRVQTAINIAETVTTKPNGIFLVDGNDFADALSIVPYATKVQKPILLNTSSKALSPELQTYITNNPSISSITIIGGPNAVPSNAESQLHSLGIENVERISGSNRALTALEIAKSYYPQATSAGIANGTRFPDALSGSRYAYENNMPLLLTKQAHVQQEVLEYIEQIHSITLYGGEGVLDPSLQTIL</sequence>
<dbReference type="PANTHER" id="PTHR30032:SF4">
    <property type="entry name" value="AMIDASE ENHANCER"/>
    <property type="match status" value="1"/>
</dbReference>
<dbReference type="InterPro" id="IPR051922">
    <property type="entry name" value="Bact_Sporulation_Assoc"/>
</dbReference>
<dbReference type="PANTHER" id="PTHR30032">
    <property type="entry name" value="N-ACETYLMURAMOYL-L-ALANINE AMIDASE-RELATED"/>
    <property type="match status" value="1"/>
</dbReference>
<proteinExistence type="predicted"/>
<keyword evidence="1" id="KW-0732">Signal</keyword>
<accession>A0ABV6LKE8</accession>
<feature type="chain" id="PRO_5045769480" evidence="1">
    <location>
        <begin position="26"/>
        <end position="883"/>
    </location>
</feature>
<evidence type="ECO:0000256" key="1">
    <source>
        <dbReference type="SAM" id="SignalP"/>
    </source>
</evidence>
<dbReference type="InterPro" id="IPR056645">
    <property type="entry name" value="DUF7743"/>
</dbReference>
<keyword evidence="4" id="KW-1185">Reference proteome</keyword>
<evidence type="ECO:0000313" key="3">
    <source>
        <dbReference type="EMBL" id="MFC0522875.1"/>
    </source>
</evidence>